<reference evidence="4 5" key="1">
    <citation type="submission" date="2016-10" db="EMBL/GenBank/DDBJ databases">
        <authorList>
            <person name="de Groot N.N."/>
        </authorList>
    </citation>
    <scope>NUCLEOTIDE SEQUENCE [LARGE SCALE GENOMIC DNA]</scope>
    <source>
        <strain evidence="4 5">DSM 44637</strain>
    </source>
</reference>
<dbReference type="EMBL" id="JAAGNC010000095">
    <property type="protein sequence ID" value="NEC57958.1"/>
    <property type="molecule type" value="Genomic_DNA"/>
</dbReference>
<gene>
    <name evidence="3" type="ORF">G3I59_20725</name>
    <name evidence="4" type="ORF">SAMN05421854_11529</name>
</gene>
<dbReference type="OrthoDB" id="9781117at2"/>
<dbReference type="PANTHER" id="PTHR24321">
    <property type="entry name" value="DEHYDROGENASES, SHORT CHAIN"/>
    <property type="match status" value="1"/>
</dbReference>
<keyword evidence="6" id="KW-1185">Reference proteome</keyword>
<dbReference type="Proteomes" id="UP000199137">
    <property type="component" value="Unassembled WGS sequence"/>
</dbReference>
<proteinExistence type="inferred from homology"/>
<dbReference type="CDD" id="cd05233">
    <property type="entry name" value="SDR_c"/>
    <property type="match status" value="1"/>
</dbReference>
<dbReference type="GO" id="GO:0016491">
    <property type="term" value="F:oxidoreductase activity"/>
    <property type="evidence" value="ECO:0007669"/>
    <property type="project" value="UniProtKB-KW"/>
</dbReference>
<dbReference type="InterPro" id="IPR002347">
    <property type="entry name" value="SDR_fam"/>
</dbReference>
<reference evidence="3 6" key="2">
    <citation type="submission" date="2020-01" db="EMBL/GenBank/DDBJ databases">
        <title>Insect and environment-associated Actinomycetes.</title>
        <authorList>
            <person name="Currrie C."/>
            <person name="Chevrette M."/>
            <person name="Carlson C."/>
            <person name="Stubbendieck R."/>
            <person name="Wendt-Pienkowski E."/>
        </authorList>
    </citation>
    <scope>NUCLEOTIDE SEQUENCE [LARGE SCALE GENOMIC DNA]</scope>
    <source>
        <strain evidence="3 6">SID8386</strain>
    </source>
</reference>
<dbReference type="InterPro" id="IPR036291">
    <property type="entry name" value="NAD(P)-bd_dom_sf"/>
</dbReference>
<dbReference type="SUPFAM" id="SSF51735">
    <property type="entry name" value="NAD(P)-binding Rossmann-fold domains"/>
    <property type="match status" value="1"/>
</dbReference>
<organism evidence="4 5">
    <name type="scientific">Amycolatopsis rubida</name>
    <dbReference type="NCBI Taxonomy" id="112413"/>
    <lineage>
        <taxon>Bacteria</taxon>
        <taxon>Bacillati</taxon>
        <taxon>Actinomycetota</taxon>
        <taxon>Actinomycetes</taxon>
        <taxon>Pseudonocardiales</taxon>
        <taxon>Pseudonocardiaceae</taxon>
        <taxon>Amycolatopsis</taxon>
    </lineage>
</organism>
<dbReference type="PANTHER" id="PTHR24321:SF8">
    <property type="entry name" value="ESTRADIOL 17-BETA-DEHYDROGENASE 8-RELATED"/>
    <property type="match status" value="1"/>
</dbReference>
<evidence type="ECO:0000313" key="3">
    <source>
        <dbReference type="EMBL" id="NEC57958.1"/>
    </source>
</evidence>
<dbReference type="RefSeq" id="WP_067581912.1">
    <property type="nucleotide sequence ID" value="NZ_FOWC01000015.1"/>
</dbReference>
<keyword evidence="2" id="KW-0560">Oxidoreductase</keyword>
<sequence>MKPETQDARRAAGHAVLVTGAAGGIGHAVAVRLAADGWTVLAADLDQVGATPEAAQFPDRVHPMVLDVSDGAAVDLAAARLRSTGPELAGLVNVAGVLQDVEPLVAQNAQTARRVWEVNYFGAQRCTQAFAPLLIDAGGGAIVNITSINAHRPLPLHAYAPAKAALAAATVLAAGDLGRYGIRVNGVAPGFTTTPAMRRKLALGTRDAAGLVAHTALARLVEPSEVAAAVSFLLGDDAAAITGVSLPVDAGWTATAHWMDFGNRLDPAKEKQ</sequence>
<dbReference type="Pfam" id="PF13561">
    <property type="entry name" value="adh_short_C2"/>
    <property type="match status" value="1"/>
</dbReference>
<dbReference type="Proteomes" id="UP000470404">
    <property type="component" value="Unassembled WGS sequence"/>
</dbReference>
<evidence type="ECO:0000256" key="1">
    <source>
        <dbReference type="ARBA" id="ARBA00006484"/>
    </source>
</evidence>
<comment type="similarity">
    <text evidence="1">Belongs to the short-chain dehydrogenases/reductases (SDR) family.</text>
</comment>
<dbReference type="EMBL" id="FOWC01000015">
    <property type="protein sequence ID" value="SFQ55256.1"/>
    <property type="molecule type" value="Genomic_DNA"/>
</dbReference>
<dbReference type="AlphaFoldDB" id="A0A1I5ZFM0"/>
<dbReference type="STRING" id="112413.SAMN05421854_11529"/>
<dbReference type="FunFam" id="3.40.50.720:FF:000084">
    <property type="entry name" value="Short-chain dehydrogenase reductase"/>
    <property type="match status" value="1"/>
</dbReference>
<evidence type="ECO:0000313" key="5">
    <source>
        <dbReference type="Proteomes" id="UP000199137"/>
    </source>
</evidence>
<name>A0A1I5ZFM0_9PSEU</name>
<accession>A0A1I5ZFM0</accession>
<evidence type="ECO:0000313" key="6">
    <source>
        <dbReference type="Proteomes" id="UP000470404"/>
    </source>
</evidence>
<protein>
    <submittedName>
        <fullName evidence="4">NAD(P)-dependent dehydrogenase, short-chain alcohol dehydrogenase family</fullName>
    </submittedName>
    <submittedName>
        <fullName evidence="3">SDR family oxidoreductase</fullName>
    </submittedName>
</protein>
<dbReference type="PRINTS" id="PR00081">
    <property type="entry name" value="GDHRDH"/>
</dbReference>
<dbReference type="Gene3D" id="3.40.50.720">
    <property type="entry name" value="NAD(P)-binding Rossmann-like Domain"/>
    <property type="match status" value="1"/>
</dbReference>
<evidence type="ECO:0000313" key="4">
    <source>
        <dbReference type="EMBL" id="SFQ55256.1"/>
    </source>
</evidence>
<evidence type="ECO:0000256" key="2">
    <source>
        <dbReference type="ARBA" id="ARBA00023002"/>
    </source>
</evidence>